<evidence type="ECO:0000313" key="2">
    <source>
        <dbReference type="EMBL" id="CAF1404844.1"/>
    </source>
</evidence>
<dbReference type="PROSITE" id="PS50181">
    <property type="entry name" value="FBOX"/>
    <property type="match status" value="1"/>
</dbReference>
<dbReference type="InterPro" id="IPR001810">
    <property type="entry name" value="F-box_dom"/>
</dbReference>
<dbReference type="OrthoDB" id="9982267at2759"/>
<protein>
    <recommendedName>
        <fullName evidence="1">F-box domain-containing protein</fullName>
    </recommendedName>
</protein>
<sequence length="655" mass="77709">MERNTMYNNFSTNQLQLETFPDELFLEIFQYIEPIDLYNFKGLNKRIDCLVQCVKLNIFINLFNDCKLDYISSFSPTQIIHLQIFRSWPSMNLHRMTEIRSLTFDCIYLPKEQIDQIIETNLSCLERLTIHNVAHDLQTPLLDILFHGEHFPSLTICYLELKSYYNLTLNDAQSSSATNNKLRCFFVDRWKWNDLGSLFNQLPNLCRFETTFEKNYANVIRSIKPHLTIKHLRVTLDDPLHDLERLIQRTPNLNRLRVRGNLRRNPVIEYFEKLAEFLPSVVPLLQRFDCEIYCCSLDSEGNEFIIQQFHTFFKNIRYFSRQDQNQCYTTDMKTYLFDNKYEEFSMATNESQREILDIQPRKQWENGHGYCGETSIQSIGLYYGCWISQQLVRSINQGEFLLTDDGNDEETLKRLHFNYERWLFENKSKPQYKDYCVWLKNHLLQKHPCIITVYLDDDEKDEDYDHIMPAIGIQSHSSKDSYDPNDILFFYNLFHLKLLERKLNVNDMIQTRNSCRCQMKNGGCIPRDINYGYAILGIKDDQHVTLPIQLKVNVSDEPNVSTGSLPILMDGTILISNLQFNRDYVLLRYKTHRFVPTSGDIQHFLRSNYQFRHDFRASQSTYTYHDPEKIPSNGSTYYRCVPAKDIHSHKTDEEL</sequence>
<feature type="domain" description="F-box" evidence="1">
    <location>
        <begin position="14"/>
        <end position="62"/>
    </location>
</feature>
<name>A0A815LCJ9_ADIRI</name>
<evidence type="ECO:0000259" key="1">
    <source>
        <dbReference type="PROSITE" id="PS50181"/>
    </source>
</evidence>
<accession>A0A815LCJ9</accession>
<proteinExistence type="predicted"/>
<dbReference type="AlphaFoldDB" id="A0A815LCJ9"/>
<dbReference type="Proteomes" id="UP000663852">
    <property type="component" value="Unassembled WGS sequence"/>
</dbReference>
<gene>
    <name evidence="2" type="ORF">EDS130_LOCUS36279</name>
</gene>
<organism evidence="2 3">
    <name type="scientific">Adineta ricciae</name>
    <name type="common">Rotifer</name>
    <dbReference type="NCBI Taxonomy" id="249248"/>
    <lineage>
        <taxon>Eukaryota</taxon>
        <taxon>Metazoa</taxon>
        <taxon>Spiralia</taxon>
        <taxon>Gnathifera</taxon>
        <taxon>Rotifera</taxon>
        <taxon>Eurotatoria</taxon>
        <taxon>Bdelloidea</taxon>
        <taxon>Adinetida</taxon>
        <taxon>Adinetidae</taxon>
        <taxon>Adineta</taxon>
    </lineage>
</organism>
<comment type="caution">
    <text evidence="2">The sequence shown here is derived from an EMBL/GenBank/DDBJ whole genome shotgun (WGS) entry which is preliminary data.</text>
</comment>
<dbReference type="EMBL" id="CAJNOJ010000334">
    <property type="protein sequence ID" value="CAF1404844.1"/>
    <property type="molecule type" value="Genomic_DNA"/>
</dbReference>
<evidence type="ECO:0000313" key="3">
    <source>
        <dbReference type="Proteomes" id="UP000663852"/>
    </source>
</evidence>
<reference evidence="2" key="1">
    <citation type="submission" date="2021-02" db="EMBL/GenBank/DDBJ databases">
        <authorList>
            <person name="Nowell W R."/>
        </authorList>
    </citation>
    <scope>NUCLEOTIDE SEQUENCE</scope>
</reference>